<dbReference type="Proteomes" id="UP000019141">
    <property type="component" value="Unassembled WGS sequence"/>
</dbReference>
<dbReference type="HOGENOM" id="CLU_606603_0_0_7"/>
<protein>
    <submittedName>
        <fullName evidence="1">Uncharacterized protein</fullName>
    </submittedName>
</protein>
<gene>
    <name evidence="1" type="ORF">ETSY1_02820</name>
</gene>
<dbReference type="PATRIC" id="fig|1429438.4.peg.729"/>
<dbReference type="EMBL" id="AZHW01000119">
    <property type="protein sequence ID" value="ETX02653.1"/>
    <property type="molecule type" value="Genomic_DNA"/>
</dbReference>
<proteinExistence type="predicted"/>
<evidence type="ECO:0000313" key="2">
    <source>
        <dbReference type="Proteomes" id="UP000019141"/>
    </source>
</evidence>
<dbReference type="AlphaFoldDB" id="W4LXM5"/>
<organism evidence="1 2">
    <name type="scientific">Entotheonella factor</name>
    <dbReference type="NCBI Taxonomy" id="1429438"/>
    <lineage>
        <taxon>Bacteria</taxon>
        <taxon>Pseudomonadati</taxon>
        <taxon>Nitrospinota/Tectimicrobiota group</taxon>
        <taxon>Candidatus Tectimicrobiota</taxon>
        <taxon>Candidatus Entotheonellia</taxon>
        <taxon>Candidatus Entotheonellales</taxon>
        <taxon>Candidatus Entotheonellaceae</taxon>
        <taxon>Candidatus Entotheonella</taxon>
    </lineage>
</organism>
<keyword evidence="2" id="KW-1185">Reference proteome</keyword>
<reference evidence="1 2" key="1">
    <citation type="journal article" date="2014" name="Nature">
        <title>An environmental bacterial taxon with a large and distinct metabolic repertoire.</title>
        <authorList>
            <person name="Wilson M.C."/>
            <person name="Mori T."/>
            <person name="Ruckert C."/>
            <person name="Uria A.R."/>
            <person name="Helf M.J."/>
            <person name="Takada K."/>
            <person name="Gernert C."/>
            <person name="Steffens U.A."/>
            <person name="Heycke N."/>
            <person name="Schmitt S."/>
            <person name="Rinke C."/>
            <person name="Helfrich E.J."/>
            <person name="Brachmann A.O."/>
            <person name="Gurgui C."/>
            <person name="Wakimoto T."/>
            <person name="Kracht M."/>
            <person name="Crusemann M."/>
            <person name="Hentschel U."/>
            <person name="Abe I."/>
            <person name="Matsunaga S."/>
            <person name="Kalinowski J."/>
            <person name="Takeyama H."/>
            <person name="Piel J."/>
        </authorList>
    </citation>
    <scope>NUCLEOTIDE SEQUENCE [LARGE SCALE GENOMIC DNA]</scope>
    <source>
        <strain evidence="2">TSY1</strain>
    </source>
</reference>
<evidence type="ECO:0000313" key="1">
    <source>
        <dbReference type="EMBL" id="ETX02653.1"/>
    </source>
</evidence>
<comment type="caution">
    <text evidence="1">The sequence shown here is derived from an EMBL/GenBank/DDBJ whole genome shotgun (WGS) entry which is preliminary data.</text>
</comment>
<sequence>MDSGALEMLAQEARALLTRLQRVKPFALYESAVPAASISPNAHIAIERHLAEGRKELRQQVHAFLRWLQPPGNSQRPTPAEAQRRYTFLRLKFNAVLSQFDIFADALTQRSEHETGIWLSGLDALATDALALPAYHPAPPVICYLDRGGGAAIRRARTRLPGGGQNPVAIIRMPRERLIGSGIASSLIHEVGHQAAALLGLVNSLQPALQDMQRRNREAMVWQYWQRCISEILSDFWSIAKVGVGSTLGLIGVVSLPRPFVFRVNLDAPHPIPWVRVKLSCAIGQALYPDPQWARLANRWESLYPTAGLAASKRSLLMQLEAAMPDFVKLLIHHRPPSLHGQSLLEAMQVEKRQPKRLAAYYNQWRASPTQLYRAPPSLVFAVIGQAKMNQVISPEAESHILDKLLTHWALRRTLRSSAICASRSSTPAGALVTRDT</sequence>
<accession>W4LXM5</accession>
<name>W4LXM5_ENTF1</name>